<keyword evidence="1" id="KW-0732">Signal</keyword>
<comment type="caution">
    <text evidence="2">The sequence shown here is derived from an EMBL/GenBank/DDBJ whole genome shotgun (WGS) entry which is preliminary data.</text>
</comment>
<protein>
    <submittedName>
        <fullName evidence="2">Uu.00g116050.m01.CDS01</fullName>
    </submittedName>
</protein>
<feature type="signal peptide" evidence="1">
    <location>
        <begin position="1"/>
        <end position="17"/>
    </location>
</feature>
<gene>
    <name evidence="2" type="ORF">KHLLAP_LOCUS4679</name>
</gene>
<reference evidence="2" key="1">
    <citation type="submission" date="2023-10" db="EMBL/GenBank/DDBJ databases">
        <authorList>
            <person name="Hackl T."/>
        </authorList>
    </citation>
    <scope>NUCLEOTIDE SEQUENCE</scope>
</reference>
<dbReference type="EMBL" id="CAUWAG010000006">
    <property type="protein sequence ID" value="CAJ2504211.1"/>
    <property type="molecule type" value="Genomic_DNA"/>
</dbReference>
<evidence type="ECO:0000313" key="3">
    <source>
        <dbReference type="Proteomes" id="UP001295740"/>
    </source>
</evidence>
<dbReference type="Proteomes" id="UP001295740">
    <property type="component" value="Unassembled WGS sequence"/>
</dbReference>
<evidence type="ECO:0000313" key="2">
    <source>
        <dbReference type="EMBL" id="CAJ2504211.1"/>
    </source>
</evidence>
<organism evidence="2 3">
    <name type="scientific">Anthostomella pinea</name>
    <dbReference type="NCBI Taxonomy" id="933095"/>
    <lineage>
        <taxon>Eukaryota</taxon>
        <taxon>Fungi</taxon>
        <taxon>Dikarya</taxon>
        <taxon>Ascomycota</taxon>
        <taxon>Pezizomycotina</taxon>
        <taxon>Sordariomycetes</taxon>
        <taxon>Xylariomycetidae</taxon>
        <taxon>Xylariales</taxon>
        <taxon>Xylariaceae</taxon>
        <taxon>Anthostomella</taxon>
    </lineage>
</organism>
<sequence>MSFLRAFVAVLLSSALAAPWPTAKRDPGQWARDTLYHEVCEVHHDDTIPRNKSIINWGVKAKTSPTRYLKPHPKPFGKDVAKWQKAFFDAASDASSGEDSDFDFDEHLSEPELEPLHKGAPTAITHFYPKPVAADDKDGQLKQENYMRSLKRLVDAGDQLVVYAPPEVASKIISWRSEADGLLVISDYANIWDFPNNKYQQKNFEQVQPALFAKFDGYMPSSLWRPQPWYNDPFLSAVYNAKAAVIWEAVLRNPFGSTQFAYVDAGLLGKPAPRDTRGREWGMVMDNGLLVKDKLAKGIDHIDDRGVLVAQYADAPAGLMSPCWSKPTRTWACKHFVASVMAGSAVRMLEMSVKLMKTVDDMDANGVYSGREEFVMSFVAARYPGTVFSIPETDIPKKYKLTTWTPMKVAFTSDGDPTATIDPVKDLFCKAG</sequence>
<proteinExistence type="predicted"/>
<keyword evidence="3" id="KW-1185">Reference proteome</keyword>
<dbReference type="AlphaFoldDB" id="A0AAI8VGN7"/>
<accession>A0AAI8VGN7</accession>
<feature type="chain" id="PRO_5042599495" evidence="1">
    <location>
        <begin position="18"/>
        <end position="432"/>
    </location>
</feature>
<evidence type="ECO:0000256" key="1">
    <source>
        <dbReference type="SAM" id="SignalP"/>
    </source>
</evidence>
<name>A0AAI8VGN7_9PEZI</name>